<protein>
    <submittedName>
        <fullName evidence="1">Uncharacterized protein</fullName>
    </submittedName>
</protein>
<reference evidence="1" key="1">
    <citation type="journal article" date="2015" name="Nature">
        <title>Complex archaea that bridge the gap between prokaryotes and eukaryotes.</title>
        <authorList>
            <person name="Spang A."/>
            <person name="Saw J.H."/>
            <person name="Jorgensen S.L."/>
            <person name="Zaremba-Niedzwiedzka K."/>
            <person name="Martijn J."/>
            <person name="Lind A.E."/>
            <person name="van Eijk R."/>
            <person name="Schleper C."/>
            <person name="Guy L."/>
            <person name="Ettema T.J."/>
        </authorList>
    </citation>
    <scope>NUCLEOTIDE SEQUENCE</scope>
</reference>
<dbReference type="AlphaFoldDB" id="A0A0F9AUA8"/>
<dbReference type="EMBL" id="LAZR01040964">
    <property type="protein sequence ID" value="KKL13179.1"/>
    <property type="molecule type" value="Genomic_DNA"/>
</dbReference>
<feature type="non-terminal residue" evidence="1">
    <location>
        <position position="1"/>
    </location>
</feature>
<evidence type="ECO:0000313" key="1">
    <source>
        <dbReference type="EMBL" id="KKL13179.1"/>
    </source>
</evidence>
<name>A0A0F9AUA8_9ZZZZ</name>
<proteinExistence type="predicted"/>
<accession>A0A0F9AUA8</accession>
<organism evidence="1">
    <name type="scientific">marine sediment metagenome</name>
    <dbReference type="NCBI Taxonomy" id="412755"/>
    <lineage>
        <taxon>unclassified sequences</taxon>
        <taxon>metagenomes</taxon>
        <taxon>ecological metagenomes</taxon>
    </lineage>
</organism>
<gene>
    <name evidence="1" type="ORF">LCGC14_2528370</name>
</gene>
<comment type="caution">
    <text evidence="1">The sequence shown here is derived from an EMBL/GenBank/DDBJ whole genome shotgun (WGS) entry which is preliminary data.</text>
</comment>
<sequence length="25" mass="2806">QKLTDDFGKKIDVLLADKTKEVTEA</sequence>